<accession>A0A7X8SJI6</accession>
<dbReference type="AlphaFoldDB" id="A0A7X8SJI6"/>
<dbReference type="Pfam" id="PF25594">
    <property type="entry name" value="GldB_lipo"/>
    <property type="match status" value="1"/>
</dbReference>
<sequence length="325" mass="38222">MQTLQTHLSFIFILFLFINSNNSFSKNSKEPISSKIYVSDIQNFYNALDLALNDTLNATSIFKENYFDKGSKGLKDFYKSKIYSADKFSRFVLQHKEFYLSIRKDITDVDDLKEKIQTYFQEFKTIYPDATFPDIYFVVGRFSSNGTISKNGIIIGTEILCRTPTSNTENWNKDILRISMLREHIPVTVCHELIHFNQKKMKKENTILASSLREGSAEFIAELICGNTDGDYTSFAGKEEYIWSEFDNCKDNKSTWNSWRAWVKQSETRPRNSGYWTGYILCKSYYEQKNFDKKKVVYDILNIRSYNDFYIDCKIDQYIKNNYSK</sequence>
<keyword evidence="2" id="KW-1185">Reference proteome</keyword>
<evidence type="ECO:0000313" key="1">
    <source>
        <dbReference type="EMBL" id="NLR91419.1"/>
    </source>
</evidence>
<protein>
    <recommendedName>
        <fullName evidence="3">DUF2268 domain-containing protein</fullName>
    </recommendedName>
</protein>
<dbReference type="Proteomes" id="UP000585050">
    <property type="component" value="Unassembled WGS sequence"/>
</dbReference>
<evidence type="ECO:0000313" key="2">
    <source>
        <dbReference type="Proteomes" id="UP000585050"/>
    </source>
</evidence>
<dbReference type="EMBL" id="JABAIL010000003">
    <property type="protein sequence ID" value="NLR91419.1"/>
    <property type="molecule type" value="Genomic_DNA"/>
</dbReference>
<organism evidence="1 2">
    <name type="scientific">Flammeovirga agarivorans</name>
    <dbReference type="NCBI Taxonomy" id="2726742"/>
    <lineage>
        <taxon>Bacteria</taxon>
        <taxon>Pseudomonadati</taxon>
        <taxon>Bacteroidota</taxon>
        <taxon>Cytophagia</taxon>
        <taxon>Cytophagales</taxon>
        <taxon>Flammeovirgaceae</taxon>
        <taxon>Flammeovirga</taxon>
    </lineage>
</organism>
<evidence type="ECO:0008006" key="3">
    <source>
        <dbReference type="Google" id="ProtNLM"/>
    </source>
</evidence>
<dbReference type="RefSeq" id="WP_168882142.1">
    <property type="nucleotide sequence ID" value="NZ_JABAIL010000003.1"/>
</dbReference>
<proteinExistence type="predicted"/>
<gene>
    <name evidence="1" type="ORF">HGP29_09395</name>
</gene>
<reference evidence="1 2" key="1">
    <citation type="submission" date="2020-04" db="EMBL/GenBank/DDBJ databases">
        <title>Flammeovirga sp. SR4, a novel species isolated from seawater.</title>
        <authorList>
            <person name="Wang X."/>
        </authorList>
    </citation>
    <scope>NUCLEOTIDE SEQUENCE [LARGE SCALE GENOMIC DNA]</scope>
    <source>
        <strain evidence="1 2">SR4</strain>
    </source>
</reference>
<comment type="caution">
    <text evidence="1">The sequence shown here is derived from an EMBL/GenBank/DDBJ whole genome shotgun (WGS) entry which is preliminary data.</text>
</comment>
<name>A0A7X8SJI6_9BACT</name>
<dbReference type="InterPro" id="IPR019853">
    <property type="entry name" value="GldB-like"/>
</dbReference>